<dbReference type="InterPro" id="IPR016193">
    <property type="entry name" value="Cytidine_deaminase-like"/>
</dbReference>
<evidence type="ECO:0000313" key="8">
    <source>
        <dbReference type="Proteomes" id="UP000472268"/>
    </source>
</evidence>
<dbReference type="Gene3D" id="3.40.140.10">
    <property type="entry name" value="Cytidine Deaminase, domain 2"/>
    <property type="match status" value="1"/>
</dbReference>
<dbReference type="PANTHER" id="PTHR13857">
    <property type="entry name" value="MRNA EDITING ENZYME"/>
    <property type="match status" value="1"/>
</dbReference>
<evidence type="ECO:0000256" key="2">
    <source>
        <dbReference type="ARBA" id="ARBA00006576"/>
    </source>
</evidence>
<keyword evidence="8" id="KW-1185">Reference proteome</keyword>
<dbReference type="GO" id="GO:0070383">
    <property type="term" value="P:DNA cytosine deamination"/>
    <property type="evidence" value="ECO:0007669"/>
    <property type="project" value="TreeGrafter"/>
</dbReference>
<dbReference type="GO" id="GO:0005634">
    <property type="term" value="C:nucleus"/>
    <property type="evidence" value="ECO:0007669"/>
    <property type="project" value="TreeGrafter"/>
</dbReference>
<dbReference type="SUPFAM" id="SSF53927">
    <property type="entry name" value="Cytidine deaminase-like"/>
    <property type="match status" value="1"/>
</dbReference>
<evidence type="ECO:0000313" key="7">
    <source>
        <dbReference type="Ensembl" id="ENSSSUP00005021696.1"/>
    </source>
</evidence>
<evidence type="ECO:0000256" key="4">
    <source>
        <dbReference type="ARBA" id="ARBA00022801"/>
    </source>
</evidence>
<dbReference type="InterPro" id="IPR050610">
    <property type="entry name" value="APOBEC_Cyt_Deaminase"/>
</dbReference>
<dbReference type="CDD" id="cd01283">
    <property type="entry name" value="cytidine_deaminase"/>
    <property type="match status" value="1"/>
</dbReference>
<dbReference type="GO" id="GO:0000932">
    <property type="term" value="C:P-body"/>
    <property type="evidence" value="ECO:0007669"/>
    <property type="project" value="TreeGrafter"/>
</dbReference>
<dbReference type="Pfam" id="PF18772">
    <property type="entry name" value="APOBEC2"/>
    <property type="match status" value="1"/>
</dbReference>
<dbReference type="Ensembl" id="ENSSSUT00005024835.1">
    <property type="protein sequence ID" value="ENSSSUP00005021696.1"/>
    <property type="gene ID" value="ENSSSUG00005014146.1"/>
</dbReference>
<proteinExistence type="inferred from homology"/>
<dbReference type="GO" id="GO:0003723">
    <property type="term" value="F:RNA binding"/>
    <property type="evidence" value="ECO:0007669"/>
    <property type="project" value="TreeGrafter"/>
</dbReference>
<evidence type="ECO:0000256" key="5">
    <source>
        <dbReference type="ARBA" id="ARBA00022833"/>
    </source>
</evidence>
<dbReference type="AlphaFoldDB" id="A0A673UJR6"/>
<dbReference type="GO" id="GO:0008270">
    <property type="term" value="F:zinc ion binding"/>
    <property type="evidence" value="ECO:0007669"/>
    <property type="project" value="InterPro"/>
</dbReference>
<dbReference type="PANTHER" id="PTHR13857:SF45">
    <property type="entry name" value="DNA DC-DU-EDITING ENZYME APOBEC-3F"/>
    <property type="match status" value="1"/>
</dbReference>
<dbReference type="GO" id="GO:0016554">
    <property type="term" value="P:cytidine to uridine editing"/>
    <property type="evidence" value="ECO:0007669"/>
    <property type="project" value="TreeGrafter"/>
</dbReference>
<dbReference type="GO" id="GO:0045869">
    <property type="term" value="P:negative regulation of single stranded viral RNA replication via double stranded DNA intermediate"/>
    <property type="evidence" value="ECO:0007669"/>
    <property type="project" value="TreeGrafter"/>
</dbReference>
<dbReference type="GO" id="GO:0004126">
    <property type="term" value="F:cytidine deaminase activity"/>
    <property type="evidence" value="ECO:0007669"/>
    <property type="project" value="TreeGrafter"/>
</dbReference>
<evidence type="ECO:0000256" key="3">
    <source>
        <dbReference type="ARBA" id="ARBA00022723"/>
    </source>
</evidence>
<sequence>MEPWRPSPRKPRDWIDPDTFLFHFPNLRYANGRRLCYLCFQVEREDHCSYDDGDWGIFESEVHPQARCHAELCFLYWFYDQYPSRDEHYHVTWWVSWSPCPTCAEKVIEFLEEYRNLELSIFTSRLYFSRHEDYQQGLRCLWNSGVQLDIMSYDDFEYCWDTFVDHKGMRFQRRHMLKDYDFLVTELEEILRCE</sequence>
<feature type="domain" description="CMP/dCMP-type deaminase" evidence="6">
    <location>
        <begin position="15"/>
        <end position="141"/>
    </location>
</feature>
<dbReference type="InterPro" id="IPR016192">
    <property type="entry name" value="APOBEC/CMP_deaminase_Zn-bd"/>
</dbReference>
<dbReference type="Proteomes" id="UP000472268">
    <property type="component" value="Chromosome 10"/>
</dbReference>
<keyword evidence="3" id="KW-0479">Metal-binding</keyword>
<comment type="cofactor">
    <cofactor evidence="1">
        <name>Zn(2+)</name>
        <dbReference type="ChEBI" id="CHEBI:29105"/>
    </cofactor>
</comment>
<dbReference type="GO" id="GO:0051607">
    <property type="term" value="P:defense response to virus"/>
    <property type="evidence" value="ECO:0007669"/>
    <property type="project" value="TreeGrafter"/>
</dbReference>
<accession>A0A673UJR6</accession>
<protein>
    <recommendedName>
        <fullName evidence="6">CMP/dCMP-type deaminase domain-containing protein</fullName>
    </recommendedName>
</protein>
<dbReference type="PROSITE" id="PS51747">
    <property type="entry name" value="CYT_DCMP_DEAMINASES_2"/>
    <property type="match status" value="1"/>
</dbReference>
<organism evidence="7 8">
    <name type="scientific">Suricata suricatta</name>
    <name type="common">Meerkat</name>
    <dbReference type="NCBI Taxonomy" id="37032"/>
    <lineage>
        <taxon>Eukaryota</taxon>
        <taxon>Metazoa</taxon>
        <taxon>Chordata</taxon>
        <taxon>Craniata</taxon>
        <taxon>Vertebrata</taxon>
        <taxon>Euteleostomi</taxon>
        <taxon>Mammalia</taxon>
        <taxon>Eutheria</taxon>
        <taxon>Laurasiatheria</taxon>
        <taxon>Carnivora</taxon>
        <taxon>Feliformia</taxon>
        <taxon>Herpestidae</taxon>
        <taxon>Suricata</taxon>
    </lineage>
</organism>
<name>A0A673UJR6_SURSU</name>
<dbReference type="OMA" id="DLETHCH"/>
<dbReference type="PROSITE" id="PS00903">
    <property type="entry name" value="CYT_DCMP_DEAMINASES_1"/>
    <property type="match status" value="1"/>
</dbReference>
<reference evidence="7" key="2">
    <citation type="submission" date="2025-08" db="UniProtKB">
        <authorList>
            <consortium name="Ensembl"/>
        </authorList>
    </citation>
    <scope>IDENTIFICATION</scope>
</reference>
<evidence type="ECO:0000256" key="1">
    <source>
        <dbReference type="ARBA" id="ARBA00001947"/>
    </source>
</evidence>
<evidence type="ECO:0000259" key="6">
    <source>
        <dbReference type="PROSITE" id="PS51747"/>
    </source>
</evidence>
<keyword evidence="4" id="KW-0378">Hydrolase</keyword>
<keyword evidence="5" id="KW-0862">Zinc</keyword>
<dbReference type="InterPro" id="IPR002125">
    <property type="entry name" value="CMP_dCMP_dom"/>
</dbReference>
<reference evidence="7" key="3">
    <citation type="submission" date="2025-09" db="UniProtKB">
        <authorList>
            <consortium name="Ensembl"/>
        </authorList>
    </citation>
    <scope>IDENTIFICATION</scope>
</reference>
<comment type="similarity">
    <text evidence="2">Belongs to the cytidine and deoxycytidylate deaminase family.</text>
</comment>
<reference evidence="7 8" key="1">
    <citation type="submission" date="2019-05" db="EMBL/GenBank/DDBJ databases">
        <title>A Chromosome-scale Meerkat (S. suricatta) Genome Assembly.</title>
        <authorList>
            <person name="Dudchenko O."/>
            <person name="Lieberman Aiden E."/>
            <person name="Tung J."/>
            <person name="Barreiro L.B."/>
            <person name="Clutton-Brock T.H."/>
        </authorList>
    </citation>
    <scope>NUCLEOTIDE SEQUENCE [LARGE SCALE GENOMIC DNA]</scope>
</reference>